<keyword evidence="1 2" id="KW-0732">Signal</keyword>
<dbReference type="AlphaFoldDB" id="A0A835IDZ3"/>
<reference evidence="4 5" key="1">
    <citation type="submission" date="2020-10" db="EMBL/GenBank/DDBJ databases">
        <title>The Coptis chinensis genome and diversification of protoberbering-type alkaloids.</title>
        <authorList>
            <person name="Wang B."/>
            <person name="Shu S."/>
            <person name="Song C."/>
            <person name="Liu Y."/>
        </authorList>
    </citation>
    <scope>NUCLEOTIDE SEQUENCE [LARGE SCALE GENOMIC DNA]</scope>
    <source>
        <strain evidence="4">HL-2020</strain>
        <tissue evidence="4">Leaf</tissue>
    </source>
</reference>
<evidence type="ECO:0000313" key="4">
    <source>
        <dbReference type="EMBL" id="KAF9617165.1"/>
    </source>
</evidence>
<organism evidence="4 5">
    <name type="scientific">Coptis chinensis</name>
    <dbReference type="NCBI Taxonomy" id="261450"/>
    <lineage>
        <taxon>Eukaryota</taxon>
        <taxon>Viridiplantae</taxon>
        <taxon>Streptophyta</taxon>
        <taxon>Embryophyta</taxon>
        <taxon>Tracheophyta</taxon>
        <taxon>Spermatophyta</taxon>
        <taxon>Magnoliopsida</taxon>
        <taxon>Ranunculales</taxon>
        <taxon>Ranunculaceae</taxon>
        <taxon>Coptidoideae</taxon>
        <taxon>Coptis</taxon>
    </lineage>
</organism>
<evidence type="ECO:0000313" key="5">
    <source>
        <dbReference type="Proteomes" id="UP000631114"/>
    </source>
</evidence>
<dbReference type="PANTHER" id="PTHR31080:SF296">
    <property type="entry name" value="OS05G0360900 PROTEIN"/>
    <property type="match status" value="1"/>
</dbReference>
<dbReference type="Pfam" id="PF04043">
    <property type="entry name" value="PMEI"/>
    <property type="match status" value="1"/>
</dbReference>
<evidence type="ECO:0000259" key="3">
    <source>
        <dbReference type="SMART" id="SM00856"/>
    </source>
</evidence>
<accession>A0A835IDZ3</accession>
<dbReference type="OrthoDB" id="1430376at2759"/>
<evidence type="ECO:0000256" key="1">
    <source>
        <dbReference type="ARBA" id="ARBA00022729"/>
    </source>
</evidence>
<dbReference type="GO" id="GO:0046910">
    <property type="term" value="F:pectinesterase inhibitor activity"/>
    <property type="evidence" value="ECO:0007669"/>
    <property type="project" value="UniProtKB-ARBA"/>
</dbReference>
<evidence type="ECO:0000256" key="2">
    <source>
        <dbReference type="SAM" id="SignalP"/>
    </source>
</evidence>
<dbReference type="PANTHER" id="PTHR31080">
    <property type="entry name" value="PECTINESTERASE INHIBITOR-LIKE"/>
    <property type="match status" value="1"/>
</dbReference>
<dbReference type="Proteomes" id="UP000631114">
    <property type="component" value="Unassembled WGS sequence"/>
</dbReference>
<feature type="signal peptide" evidence="2">
    <location>
        <begin position="1"/>
        <end position="22"/>
    </location>
</feature>
<comment type="caution">
    <text evidence="4">The sequence shown here is derived from an EMBL/GenBank/DDBJ whole genome shotgun (WGS) entry which is preliminary data.</text>
</comment>
<dbReference type="Gene3D" id="1.20.140.40">
    <property type="entry name" value="Invertase/pectin methylesterase inhibitor family protein"/>
    <property type="match status" value="1"/>
</dbReference>
<name>A0A835IDZ3_9MAGN</name>
<dbReference type="NCBIfam" id="TIGR01614">
    <property type="entry name" value="PME_inhib"/>
    <property type="match status" value="1"/>
</dbReference>
<feature type="domain" description="Pectinesterase inhibitor" evidence="3">
    <location>
        <begin position="30"/>
        <end position="188"/>
    </location>
</feature>
<sequence>MAQLTLPILLLSLLAFTSTVHSATVPKTSKPSSFIKSSCSVTRYPALCINSLASYASTIQQSPKQMAQAALAVSLQRARSAKTYVVQMSRSRGMKKREYLVVRDCMDNMGDTVDRLSQSISELGHMGRSNEDFVWHMSNVQTWVSAALTDENTCVDGFADRALDGQVKMAIRGRITNVARVTSNALALVNRFAERRH</sequence>
<dbReference type="SMART" id="SM00856">
    <property type="entry name" value="PMEI"/>
    <property type="match status" value="1"/>
</dbReference>
<dbReference type="SUPFAM" id="SSF101148">
    <property type="entry name" value="Plant invertase/pectin methylesterase inhibitor"/>
    <property type="match status" value="1"/>
</dbReference>
<dbReference type="EMBL" id="JADFTS010000003">
    <property type="protein sequence ID" value="KAF9617165.1"/>
    <property type="molecule type" value="Genomic_DNA"/>
</dbReference>
<gene>
    <name evidence="4" type="ORF">IFM89_034316</name>
</gene>
<dbReference type="InterPro" id="IPR051955">
    <property type="entry name" value="PME_Inhibitor"/>
</dbReference>
<keyword evidence="5" id="KW-1185">Reference proteome</keyword>
<proteinExistence type="predicted"/>
<dbReference type="FunFam" id="1.20.140.40:FF:000005">
    <property type="entry name" value="Pectin methylesterase inhibitor 1"/>
    <property type="match status" value="1"/>
</dbReference>
<feature type="chain" id="PRO_5032532900" description="Pectinesterase inhibitor domain-containing protein" evidence="2">
    <location>
        <begin position="23"/>
        <end position="197"/>
    </location>
</feature>
<dbReference type="InterPro" id="IPR035513">
    <property type="entry name" value="Invertase/methylesterase_inhib"/>
</dbReference>
<dbReference type="CDD" id="cd15798">
    <property type="entry name" value="PMEI-like_3"/>
    <property type="match status" value="1"/>
</dbReference>
<protein>
    <recommendedName>
        <fullName evidence="3">Pectinesterase inhibitor domain-containing protein</fullName>
    </recommendedName>
</protein>
<dbReference type="InterPro" id="IPR006501">
    <property type="entry name" value="Pectinesterase_inhib_dom"/>
</dbReference>